<dbReference type="EMBL" id="FPHQ01000266">
    <property type="protein sequence ID" value="SFV77981.1"/>
    <property type="molecule type" value="Genomic_DNA"/>
</dbReference>
<dbReference type="PANTHER" id="PTHR34368:SF1">
    <property type="entry name" value="OS01G0962200 PROTEIN"/>
    <property type="match status" value="1"/>
</dbReference>
<gene>
    <name evidence="7" type="ORF">MNB_SUP05-10-114</name>
</gene>
<dbReference type="GO" id="GO:0016811">
    <property type="term" value="F:hydrolase activity, acting on carbon-nitrogen (but not peptide) bonds, in linear amides"/>
    <property type="evidence" value="ECO:0007669"/>
    <property type="project" value="InterPro"/>
</dbReference>
<evidence type="ECO:0000256" key="6">
    <source>
        <dbReference type="SAM" id="Phobius"/>
    </source>
</evidence>
<evidence type="ECO:0000256" key="3">
    <source>
        <dbReference type="ARBA" id="ARBA00022801"/>
    </source>
</evidence>
<dbReference type="AlphaFoldDB" id="A0A1W1DBJ2"/>
<evidence type="ECO:0000256" key="5">
    <source>
        <dbReference type="ARBA" id="ARBA00023136"/>
    </source>
</evidence>
<evidence type="ECO:0000256" key="4">
    <source>
        <dbReference type="ARBA" id="ARBA00022989"/>
    </source>
</evidence>
<keyword evidence="4 6" id="KW-1133">Transmembrane helix</keyword>
<reference evidence="7" key="1">
    <citation type="submission" date="2016-10" db="EMBL/GenBank/DDBJ databases">
        <authorList>
            <person name="de Groot N.N."/>
        </authorList>
    </citation>
    <scope>NUCLEOTIDE SEQUENCE</scope>
</reference>
<organism evidence="7">
    <name type="scientific">hydrothermal vent metagenome</name>
    <dbReference type="NCBI Taxonomy" id="652676"/>
    <lineage>
        <taxon>unclassified sequences</taxon>
        <taxon>metagenomes</taxon>
        <taxon>ecological metagenomes</taxon>
    </lineage>
</organism>
<sequence>MKKIGIALIILLSVLSIVSLFYFDPIAQDNTYHNFADQREIFGIANLLNVASNLPFLIVGWLGVYMTINSKLHISEKLKMTYMIMFCGLIVIFIGSSYYHLMPNNESLVWDRLPMAVVFMSLFSIIVSEFVSMDLGKKLLFPFIVAGIASVVYWDMTEQIGVGDLRFYGLVQFLPIMIIVAILIFFKSNHKSNVYAYTYLLIAYAVAKVFEYYDAQVYEYLILISGHSIKHVIAAVGLYMFLIKKGIALKR</sequence>
<evidence type="ECO:0000313" key="7">
    <source>
        <dbReference type="EMBL" id="SFV77981.1"/>
    </source>
</evidence>
<name>A0A1W1DBJ2_9ZZZZ</name>
<accession>A0A1W1DBJ2</accession>
<protein>
    <submittedName>
        <fullName evidence="7">Expressed protein</fullName>
    </submittedName>
</protein>
<evidence type="ECO:0000256" key="1">
    <source>
        <dbReference type="ARBA" id="ARBA00004141"/>
    </source>
</evidence>
<comment type="subcellular location">
    <subcellularLocation>
        <location evidence="1">Membrane</location>
        <topology evidence="1">Multi-pass membrane protein</topology>
    </subcellularLocation>
</comment>
<keyword evidence="2 6" id="KW-0812">Transmembrane</keyword>
<feature type="transmembrane region" description="Helical" evidence="6">
    <location>
        <begin position="222"/>
        <end position="242"/>
    </location>
</feature>
<dbReference type="GO" id="GO:0016020">
    <property type="term" value="C:membrane"/>
    <property type="evidence" value="ECO:0007669"/>
    <property type="project" value="UniProtKB-SubCell"/>
</dbReference>
<dbReference type="InterPro" id="IPR008901">
    <property type="entry name" value="ACER"/>
</dbReference>
<keyword evidence="3" id="KW-0378">Hydrolase</keyword>
<evidence type="ECO:0000256" key="2">
    <source>
        <dbReference type="ARBA" id="ARBA00022692"/>
    </source>
</evidence>
<proteinExistence type="predicted"/>
<feature type="transmembrane region" description="Helical" evidence="6">
    <location>
        <begin position="168"/>
        <end position="186"/>
    </location>
</feature>
<feature type="transmembrane region" description="Helical" evidence="6">
    <location>
        <begin position="80"/>
        <end position="101"/>
    </location>
</feature>
<dbReference type="PANTHER" id="PTHR34368">
    <property type="entry name" value="OS01G0962200 PROTEIN"/>
    <property type="match status" value="1"/>
</dbReference>
<feature type="transmembrane region" description="Helical" evidence="6">
    <location>
        <begin position="139"/>
        <end position="156"/>
    </location>
</feature>
<keyword evidence="5 6" id="KW-0472">Membrane</keyword>
<dbReference type="Pfam" id="PF05875">
    <property type="entry name" value="Ceramidase"/>
    <property type="match status" value="1"/>
</dbReference>
<feature type="transmembrane region" description="Helical" evidence="6">
    <location>
        <begin position="47"/>
        <end position="68"/>
    </location>
</feature>
<dbReference type="GO" id="GO:0006672">
    <property type="term" value="P:ceramide metabolic process"/>
    <property type="evidence" value="ECO:0007669"/>
    <property type="project" value="InterPro"/>
</dbReference>
<feature type="transmembrane region" description="Helical" evidence="6">
    <location>
        <begin position="193"/>
        <end position="210"/>
    </location>
</feature>
<feature type="transmembrane region" description="Helical" evidence="6">
    <location>
        <begin position="113"/>
        <end position="132"/>
    </location>
</feature>